<evidence type="ECO:0000256" key="2">
    <source>
        <dbReference type="PROSITE-ProRule" id="PRU00169"/>
    </source>
</evidence>
<name>A0A947DGC7_9CYAN</name>
<gene>
    <name evidence="4" type="ORF">IXB50_14075</name>
</gene>
<keyword evidence="1 2" id="KW-0597">Phosphoprotein</keyword>
<accession>A0A947DGC7</accession>
<keyword evidence="5" id="KW-1185">Reference proteome</keyword>
<reference evidence="4" key="2">
    <citation type="journal article" date="2021" name="Mar. Drugs">
        <title>Genome Reduction and Secondary Metabolism of the Marine Sponge-Associated Cyanobacterium Leptothoe.</title>
        <authorList>
            <person name="Konstantinou D."/>
            <person name="Popin R.V."/>
            <person name="Fewer D.P."/>
            <person name="Sivonen K."/>
            <person name="Gkelis S."/>
        </authorList>
    </citation>
    <scope>NUCLEOTIDE SEQUENCE</scope>
    <source>
        <strain evidence="4">TAU-MAC 1115</strain>
    </source>
</reference>
<dbReference type="RefSeq" id="WP_215609619.1">
    <property type="nucleotide sequence ID" value="NZ_JADOES010000028.1"/>
</dbReference>
<evidence type="ECO:0000313" key="4">
    <source>
        <dbReference type="EMBL" id="MBT9316553.1"/>
    </source>
</evidence>
<feature type="domain" description="Response regulatory" evidence="3">
    <location>
        <begin position="272"/>
        <end position="388"/>
    </location>
</feature>
<dbReference type="PANTHER" id="PTHR44591:SF23">
    <property type="entry name" value="CHEY SUBFAMILY"/>
    <property type="match status" value="1"/>
</dbReference>
<dbReference type="GO" id="GO:0000160">
    <property type="term" value="P:phosphorelay signal transduction system"/>
    <property type="evidence" value="ECO:0007669"/>
    <property type="project" value="InterPro"/>
</dbReference>
<reference evidence="4" key="1">
    <citation type="submission" date="2020-11" db="EMBL/GenBank/DDBJ databases">
        <authorList>
            <person name="Konstantinou D."/>
            <person name="Gkelis S."/>
            <person name="Popin R."/>
            <person name="Fewer D."/>
            <person name="Sivonen K."/>
        </authorList>
    </citation>
    <scope>NUCLEOTIDE SEQUENCE</scope>
    <source>
        <strain evidence="4">TAU-MAC 1115</strain>
    </source>
</reference>
<evidence type="ECO:0000313" key="5">
    <source>
        <dbReference type="Proteomes" id="UP000717364"/>
    </source>
</evidence>
<dbReference type="Pfam" id="PF00072">
    <property type="entry name" value="Response_reg"/>
    <property type="match status" value="1"/>
</dbReference>
<dbReference type="InterPro" id="IPR001789">
    <property type="entry name" value="Sig_transdc_resp-reg_receiver"/>
</dbReference>
<feature type="modified residue" description="4-aspartylphosphate" evidence="2">
    <location>
        <position position="321"/>
    </location>
</feature>
<evidence type="ECO:0000259" key="3">
    <source>
        <dbReference type="PROSITE" id="PS50110"/>
    </source>
</evidence>
<dbReference type="EMBL" id="JADOES010000028">
    <property type="protein sequence ID" value="MBT9316553.1"/>
    <property type="molecule type" value="Genomic_DNA"/>
</dbReference>
<dbReference type="PROSITE" id="PS50110">
    <property type="entry name" value="RESPONSE_REGULATORY"/>
    <property type="match status" value="1"/>
</dbReference>
<proteinExistence type="predicted"/>
<dbReference type="Proteomes" id="UP000717364">
    <property type="component" value="Unassembled WGS sequence"/>
</dbReference>
<organism evidence="4 5">
    <name type="scientific">Leptothoe spongobia TAU-MAC 1115</name>
    <dbReference type="NCBI Taxonomy" id="1967444"/>
    <lineage>
        <taxon>Bacteria</taxon>
        <taxon>Bacillati</taxon>
        <taxon>Cyanobacteriota</taxon>
        <taxon>Cyanophyceae</taxon>
        <taxon>Nodosilineales</taxon>
        <taxon>Cymatolegaceae</taxon>
        <taxon>Leptothoe</taxon>
        <taxon>Leptothoe spongobia</taxon>
    </lineage>
</organism>
<comment type="caution">
    <text evidence="4">The sequence shown here is derived from an EMBL/GenBank/DDBJ whole genome shotgun (WGS) entry which is preliminary data.</text>
</comment>
<sequence>MTESVLTMLPLENGFSVATLIKTVKAIIQAQTNGYIHLQTLTGEQWWLDFRVGRLLWAGGGQHRFRRWQRLLKTHCPDLQPSDVRLRETDVFDHWEYVALSVLLRRQQLHREIAIAIIQATLSEVLFDICQAVGDLTQVAHTTDRQSRLTQPMAILSSTALFYNVKTELESWQQTELGTISPNLSPIIIDNQRLKQCTQPRTYQILKRLLQGNRSLRELSHITGRDIPSLASMLAGYVERGIVTLNPIDDLLSPYASISQKVPLQVAKKLPLIFCIDDSPQVGYLIEEALRPAGYRCTSIQDSIQALAQVIRHKPDMIFLDLIMPVANGYEICKQIRRVKTFRKTPIVILTGNDGLVDRMRAKAAGATDFMAKPVDPIKVIEMVRYQLANVENETATHQK</sequence>
<dbReference type="AlphaFoldDB" id="A0A947DGC7"/>
<dbReference type="PANTHER" id="PTHR44591">
    <property type="entry name" value="STRESS RESPONSE REGULATOR PROTEIN 1"/>
    <property type="match status" value="1"/>
</dbReference>
<dbReference type="InterPro" id="IPR050595">
    <property type="entry name" value="Bact_response_regulator"/>
</dbReference>
<dbReference type="InterPro" id="IPR024186">
    <property type="entry name" value="Sig_transdc_resp-reg_PatA"/>
</dbReference>
<dbReference type="PIRSF" id="PIRSF005897">
    <property type="entry name" value="RR_PatA"/>
    <property type="match status" value="1"/>
</dbReference>
<evidence type="ECO:0000256" key="1">
    <source>
        <dbReference type="ARBA" id="ARBA00022553"/>
    </source>
</evidence>
<dbReference type="InterPro" id="IPR011006">
    <property type="entry name" value="CheY-like_superfamily"/>
</dbReference>
<dbReference type="SMART" id="SM00448">
    <property type="entry name" value="REC"/>
    <property type="match status" value="1"/>
</dbReference>
<dbReference type="Gene3D" id="3.40.50.2300">
    <property type="match status" value="1"/>
</dbReference>
<protein>
    <submittedName>
        <fullName evidence="4">Response regulator</fullName>
    </submittedName>
</protein>
<dbReference type="SUPFAM" id="SSF52172">
    <property type="entry name" value="CheY-like"/>
    <property type="match status" value="1"/>
</dbReference>